<organism evidence="1 2">
    <name type="scientific">Blepharisma stoltei</name>
    <dbReference type="NCBI Taxonomy" id="1481888"/>
    <lineage>
        <taxon>Eukaryota</taxon>
        <taxon>Sar</taxon>
        <taxon>Alveolata</taxon>
        <taxon>Ciliophora</taxon>
        <taxon>Postciliodesmatophora</taxon>
        <taxon>Heterotrichea</taxon>
        <taxon>Heterotrichida</taxon>
        <taxon>Blepharismidae</taxon>
        <taxon>Blepharisma</taxon>
    </lineage>
</organism>
<dbReference type="Proteomes" id="UP001162131">
    <property type="component" value="Unassembled WGS sequence"/>
</dbReference>
<proteinExistence type="predicted"/>
<name>A0AAU9IUQ3_9CILI</name>
<gene>
    <name evidence="1" type="ORF">BSTOLATCC_MIC18473</name>
</gene>
<evidence type="ECO:0000313" key="1">
    <source>
        <dbReference type="EMBL" id="CAG9317219.1"/>
    </source>
</evidence>
<dbReference type="AlphaFoldDB" id="A0AAU9IUQ3"/>
<keyword evidence="2" id="KW-1185">Reference proteome</keyword>
<evidence type="ECO:0000313" key="2">
    <source>
        <dbReference type="Proteomes" id="UP001162131"/>
    </source>
</evidence>
<accession>A0AAU9IUQ3</accession>
<protein>
    <recommendedName>
        <fullName evidence="3">Ubiquitin-like domain-containing protein</fullName>
    </recommendedName>
</protein>
<dbReference type="EMBL" id="CAJZBQ010000018">
    <property type="protein sequence ID" value="CAG9317219.1"/>
    <property type="molecule type" value="Genomic_DNA"/>
</dbReference>
<comment type="caution">
    <text evidence="1">The sequence shown here is derived from an EMBL/GenBank/DDBJ whole genome shotgun (WGS) entry which is preliminary data.</text>
</comment>
<reference evidence="1" key="1">
    <citation type="submission" date="2021-09" db="EMBL/GenBank/DDBJ databases">
        <authorList>
            <consortium name="AG Swart"/>
            <person name="Singh M."/>
            <person name="Singh A."/>
            <person name="Seah K."/>
            <person name="Emmerich C."/>
        </authorList>
    </citation>
    <scope>NUCLEOTIDE SEQUENCE</scope>
    <source>
        <strain evidence="1">ATCC30299</strain>
    </source>
</reference>
<sequence length="304" mass="35029">MGGCKSRMASVKIIFAFDKKYFARWTRKQWIPKETSFRQIHKEVKNALTSLYSHDKYKVVLKFRGKIYNSHDPTTLLDLNAENGEKLSISVSPKEKPKDKTFMNIRLHCCTDEYICIFIKNGSTVLQLQEEIVKYKQCCNQTDLKIIYKHLELSSEEYVPEIEEGILDVFSNTKISENLQSPWKIKKSGLVKEGLCMNINCLAYKQIVSVNKGLGHFNLLAEASHLNIEKCGICDEKLYNTHRIGFANCVYSYKAIKNDETIQEENCKEIRTKYTEFDLIKQAGWSQLEVTVSCLPGHVSSNLQ</sequence>
<evidence type="ECO:0008006" key="3">
    <source>
        <dbReference type="Google" id="ProtNLM"/>
    </source>
</evidence>